<feature type="region of interest" description="Disordered" evidence="1">
    <location>
        <begin position="384"/>
        <end position="406"/>
    </location>
</feature>
<feature type="compositionally biased region" description="Polar residues" evidence="1">
    <location>
        <begin position="158"/>
        <end position="167"/>
    </location>
</feature>
<evidence type="ECO:0000313" key="3">
    <source>
        <dbReference type="Proteomes" id="UP000198878"/>
    </source>
</evidence>
<gene>
    <name evidence="2" type="ORF">SAMN05421837_10531</name>
</gene>
<feature type="compositionally biased region" description="Low complexity" evidence="1">
    <location>
        <begin position="68"/>
        <end position="80"/>
    </location>
</feature>
<evidence type="ECO:0000256" key="1">
    <source>
        <dbReference type="SAM" id="MobiDB-lite"/>
    </source>
</evidence>
<dbReference type="EMBL" id="FNUJ01000005">
    <property type="protein sequence ID" value="SEF30151.1"/>
    <property type="molecule type" value="Genomic_DNA"/>
</dbReference>
<dbReference type="AlphaFoldDB" id="A0A1H5QXU7"/>
<name>A0A1H5QXU7_9PSEU</name>
<sequence>MCRSTSDGGRRCSGGSRHRTRALGTAHRAVQRARRRLDQARTAGDPDAVAAAETRLTTAESRLEQTRAAHPHTPATAQPQGHDTGEDTAMANDTAPDSADHDAANTAGEGETRSHEGDATADGGFFVQPGQSYRIDENVFHNHGSTPIPVAGPDSHTDQVNHVSSPSAAGDPVELGPEWTTTAEDVAASRRARGLDTGASASAPSGDAPRFVHGGHGRQFNHVSSPSAAGDPVELGPEWTTTAEDVAASRRARGLDAPAPAPEQGGGRWVETFGEDPRFVHGGNGRQFTYVADDASDDVPPHGAGSAGSGGPGGRDTAQVSHHTLPGGATFTNVNYAAPGAHVGEQHGVVYGDTAGRSHQDAGAVPPDVSDAVRRAQQAAAHARTKVHRAGGWVSTNTTSGDDQTRTQVGFIFGGTFHDDTDQ</sequence>
<reference evidence="3" key="1">
    <citation type="submission" date="2016-10" db="EMBL/GenBank/DDBJ databases">
        <authorList>
            <person name="Varghese N."/>
            <person name="Submissions S."/>
        </authorList>
    </citation>
    <scope>NUCLEOTIDE SEQUENCE [LARGE SCALE GENOMIC DNA]</scope>
    <source>
        <strain evidence="3">DSM 44654</strain>
    </source>
</reference>
<dbReference type="Proteomes" id="UP000198878">
    <property type="component" value="Unassembled WGS sequence"/>
</dbReference>
<evidence type="ECO:0000313" key="2">
    <source>
        <dbReference type="EMBL" id="SEF30151.1"/>
    </source>
</evidence>
<feature type="region of interest" description="Disordered" evidence="1">
    <location>
        <begin position="141"/>
        <end position="175"/>
    </location>
</feature>
<feature type="region of interest" description="Disordered" evidence="1">
    <location>
        <begin position="294"/>
        <end position="322"/>
    </location>
</feature>
<feature type="compositionally biased region" description="Polar residues" evidence="1">
    <location>
        <begin position="394"/>
        <end position="406"/>
    </location>
</feature>
<dbReference type="OrthoDB" id="9955099at2"/>
<dbReference type="STRING" id="218821.SAMN05421837_10531"/>
<proteinExistence type="predicted"/>
<feature type="region of interest" description="Disordered" evidence="1">
    <location>
        <begin position="1"/>
        <end position="129"/>
    </location>
</feature>
<keyword evidence="3" id="KW-1185">Reference proteome</keyword>
<dbReference type="RefSeq" id="WP_086679318.1">
    <property type="nucleotide sequence ID" value="NZ_FNUJ01000005.1"/>
</dbReference>
<accession>A0A1H5QXU7</accession>
<feature type="compositionally biased region" description="Gly residues" evidence="1">
    <location>
        <begin position="305"/>
        <end position="314"/>
    </location>
</feature>
<protein>
    <submittedName>
        <fullName evidence="2">Uncharacterized protein</fullName>
    </submittedName>
</protein>
<organism evidence="2 3">
    <name type="scientific">Amycolatopsis pretoriensis</name>
    <dbReference type="NCBI Taxonomy" id="218821"/>
    <lineage>
        <taxon>Bacteria</taxon>
        <taxon>Bacillati</taxon>
        <taxon>Actinomycetota</taxon>
        <taxon>Actinomycetes</taxon>
        <taxon>Pseudonocardiales</taxon>
        <taxon>Pseudonocardiaceae</taxon>
        <taxon>Amycolatopsis</taxon>
    </lineage>
</organism>